<protein>
    <recommendedName>
        <fullName evidence="6">Major facilitator superfamily (MFS) profile domain-containing protein</fullName>
    </recommendedName>
</protein>
<evidence type="ECO:0000256" key="2">
    <source>
        <dbReference type="ARBA" id="ARBA00022692"/>
    </source>
</evidence>
<name>A0A9P0B7H5_BRAAE</name>
<evidence type="ECO:0000313" key="8">
    <source>
        <dbReference type="Proteomes" id="UP001154078"/>
    </source>
</evidence>
<gene>
    <name evidence="7" type="ORF">MELIAE_LOCUS7142</name>
</gene>
<dbReference type="EMBL" id="OV121135">
    <property type="protein sequence ID" value="CAH0555889.1"/>
    <property type="molecule type" value="Genomic_DNA"/>
</dbReference>
<keyword evidence="8" id="KW-1185">Reference proteome</keyword>
<dbReference type="InterPro" id="IPR011701">
    <property type="entry name" value="MFS"/>
</dbReference>
<evidence type="ECO:0000259" key="6">
    <source>
        <dbReference type="PROSITE" id="PS50850"/>
    </source>
</evidence>
<evidence type="ECO:0000256" key="1">
    <source>
        <dbReference type="ARBA" id="ARBA00004141"/>
    </source>
</evidence>
<dbReference type="Proteomes" id="UP001154078">
    <property type="component" value="Chromosome 4"/>
</dbReference>
<dbReference type="GO" id="GO:0020037">
    <property type="term" value="F:heme binding"/>
    <property type="evidence" value="ECO:0007669"/>
    <property type="project" value="TreeGrafter"/>
</dbReference>
<evidence type="ECO:0000256" key="4">
    <source>
        <dbReference type="ARBA" id="ARBA00023136"/>
    </source>
</evidence>
<dbReference type="Pfam" id="PF07690">
    <property type="entry name" value="MFS_1"/>
    <property type="match status" value="1"/>
</dbReference>
<feature type="transmembrane region" description="Helical" evidence="5">
    <location>
        <begin position="341"/>
        <end position="364"/>
    </location>
</feature>
<feature type="transmembrane region" description="Helical" evidence="5">
    <location>
        <begin position="90"/>
        <end position="109"/>
    </location>
</feature>
<proteinExistence type="predicted"/>
<comment type="subcellular location">
    <subcellularLocation>
        <location evidence="1">Membrane</location>
        <topology evidence="1">Multi-pass membrane protein</topology>
    </subcellularLocation>
</comment>
<evidence type="ECO:0000256" key="3">
    <source>
        <dbReference type="ARBA" id="ARBA00022989"/>
    </source>
</evidence>
<dbReference type="OrthoDB" id="422206at2759"/>
<dbReference type="PANTHER" id="PTHR10924">
    <property type="entry name" value="MAJOR FACILITATOR SUPERFAMILY PROTEIN-RELATED"/>
    <property type="match status" value="1"/>
</dbReference>
<feature type="transmembrane region" description="Helical" evidence="5">
    <location>
        <begin position="246"/>
        <end position="271"/>
    </location>
</feature>
<keyword evidence="2 5" id="KW-0812">Transmembrane</keyword>
<feature type="transmembrane region" description="Helical" evidence="5">
    <location>
        <begin position="154"/>
        <end position="175"/>
    </location>
</feature>
<dbReference type="PROSITE" id="PS50850">
    <property type="entry name" value="MFS"/>
    <property type="match status" value="1"/>
</dbReference>
<keyword evidence="3 5" id="KW-1133">Transmembrane helix</keyword>
<dbReference type="SUPFAM" id="SSF103473">
    <property type="entry name" value="MFS general substrate transporter"/>
    <property type="match status" value="1"/>
</dbReference>
<dbReference type="PANTHER" id="PTHR10924:SF4">
    <property type="entry name" value="GH15861P"/>
    <property type="match status" value="1"/>
</dbReference>
<feature type="transmembrane region" description="Helical" evidence="5">
    <location>
        <begin position="376"/>
        <end position="394"/>
    </location>
</feature>
<feature type="transmembrane region" description="Helical" evidence="5">
    <location>
        <begin position="400"/>
        <end position="424"/>
    </location>
</feature>
<dbReference type="GO" id="GO:0015232">
    <property type="term" value="F:heme transmembrane transporter activity"/>
    <property type="evidence" value="ECO:0007669"/>
    <property type="project" value="TreeGrafter"/>
</dbReference>
<accession>A0A9P0B7H5</accession>
<dbReference type="Gene3D" id="1.20.1250.20">
    <property type="entry name" value="MFS general substrate transporter like domains"/>
    <property type="match status" value="2"/>
</dbReference>
<sequence length="452" mass="50066">MNGSSQSTLTQENNEIKVYKYRWVVLGIFCLFTINNFVQFLEYSIIADTVKKYYGVDSFAVDISGLIFFIMYLIGFLPVSYLIEKYDMKITAISSTGLTLIGNVIKIFATPKDKFYLVIVGQGFCALGQVYMISIPSKFAALWFGAKEVSTACALAVLGTQFGAALGSIMPTFLVKDGTDEQVREDLMTMVTIHAGSSAVILLIVLIFFRAKPKLPPSQSQLNLLQSEDITTYWASLKKLFKNKDFLIVLLCFGMSNGLFNSFGIVLNSFYEEFFPDHIDDAGYLAAAAIIAGGCIGSIIFGIILDKTHKFKLTSFCTLFLSAVSLVLLLLVFMYKSRMASFTVIPLLGFFLASTLVIGFEYAIEASYPIPESLGCSLLNAAIYLFAIINTLIQEVLFEAIGYLNTMVVGIVVMFIMSFVILFMSSTLKRRDANLESNNTQGVNNVNFVERL</sequence>
<feature type="domain" description="Major facilitator superfamily (MFS) profile" evidence="6">
    <location>
        <begin position="24"/>
        <end position="429"/>
    </location>
</feature>
<evidence type="ECO:0000256" key="5">
    <source>
        <dbReference type="SAM" id="Phobius"/>
    </source>
</evidence>
<dbReference type="InterPro" id="IPR049680">
    <property type="entry name" value="FLVCR1-2_SLC49-like"/>
</dbReference>
<organism evidence="7 8">
    <name type="scientific">Brassicogethes aeneus</name>
    <name type="common">Rape pollen beetle</name>
    <name type="synonym">Meligethes aeneus</name>
    <dbReference type="NCBI Taxonomy" id="1431903"/>
    <lineage>
        <taxon>Eukaryota</taxon>
        <taxon>Metazoa</taxon>
        <taxon>Ecdysozoa</taxon>
        <taxon>Arthropoda</taxon>
        <taxon>Hexapoda</taxon>
        <taxon>Insecta</taxon>
        <taxon>Pterygota</taxon>
        <taxon>Neoptera</taxon>
        <taxon>Endopterygota</taxon>
        <taxon>Coleoptera</taxon>
        <taxon>Polyphaga</taxon>
        <taxon>Cucujiformia</taxon>
        <taxon>Nitidulidae</taxon>
        <taxon>Meligethinae</taxon>
        <taxon>Brassicogethes</taxon>
    </lineage>
</organism>
<dbReference type="GO" id="GO:0097037">
    <property type="term" value="P:heme export"/>
    <property type="evidence" value="ECO:0007669"/>
    <property type="project" value="TreeGrafter"/>
</dbReference>
<dbReference type="InterPro" id="IPR020846">
    <property type="entry name" value="MFS_dom"/>
</dbReference>
<feature type="transmembrane region" description="Helical" evidence="5">
    <location>
        <begin position="316"/>
        <end position="335"/>
    </location>
</feature>
<reference evidence="7" key="1">
    <citation type="submission" date="2021-12" db="EMBL/GenBank/DDBJ databases">
        <authorList>
            <person name="King R."/>
        </authorList>
    </citation>
    <scope>NUCLEOTIDE SEQUENCE</scope>
</reference>
<dbReference type="InterPro" id="IPR036259">
    <property type="entry name" value="MFS_trans_sf"/>
</dbReference>
<feature type="transmembrane region" description="Helical" evidence="5">
    <location>
        <begin position="61"/>
        <end position="83"/>
    </location>
</feature>
<dbReference type="AlphaFoldDB" id="A0A9P0B7H5"/>
<feature type="transmembrane region" description="Helical" evidence="5">
    <location>
        <begin position="283"/>
        <end position="304"/>
    </location>
</feature>
<keyword evidence="4 5" id="KW-0472">Membrane</keyword>
<evidence type="ECO:0000313" key="7">
    <source>
        <dbReference type="EMBL" id="CAH0555889.1"/>
    </source>
</evidence>
<feature type="transmembrane region" description="Helical" evidence="5">
    <location>
        <begin position="187"/>
        <end position="209"/>
    </location>
</feature>
<feature type="transmembrane region" description="Helical" evidence="5">
    <location>
        <begin position="21"/>
        <end position="41"/>
    </location>
</feature>
<dbReference type="GO" id="GO:0016020">
    <property type="term" value="C:membrane"/>
    <property type="evidence" value="ECO:0007669"/>
    <property type="project" value="UniProtKB-SubCell"/>
</dbReference>